<sequence length="105" mass="11884">MLQISHLSVFAVRMRSLRLQRLGKRQDEVLLIVERRMHERKWTMTASDRGAAMHGLQGKIGKSSGHDGGYEKEVVARDHYWVGLQVADGGSNNNDRGGSKVRLER</sequence>
<evidence type="ECO:0000256" key="1">
    <source>
        <dbReference type="SAM" id="MobiDB-lite"/>
    </source>
</evidence>
<evidence type="ECO:0000313" key="3">
    <source>
        <dbReference type="Proteomes" id="UP000287651"/>
    </source>
</evidence>
<feature type="region of interest" description="Disordered" evidence="1">
    <location>
        <begin position="86"/>
        <end position="105"/>
    </location>
</feature>
<reference evidence="2 3" key="1">
    <citation type="journal article" date="2014" name="Agronomy (Basel)">
        <title>A Draft Genome Sequence for Ensete ventricosum, the Drought-Tolerant Tree Against Hunger.</title>
        <authorList>
            <person name="Harrison J."/>
            <person name="Moore K.A."/>
            <person name="Paszkiewicz K."/>
            <person name="Jones T."/>
            <person name="Grant M."/>
            <person name="Ambacheew D."/>
            <person name="Muzemil S."/>
            <person name="Studholme D.J."/>
        </authorList>
    </citation>
    <scope>NUCLEOTIDE SEQUENCE [LARGE SCALE GENOMIC DNA]</scope>
</reference>
<protein>
    <submittedName>
        <fullName evidence="2">Uncharacterized protein</fullName>
    </submittedName>
</protein>
<comment type="caution">
    <text evidence="2">The sequence shown here is derived from an EMBL/GenBank/DDBJ whole genome shotgun (WGS) entry which is preliminary data.</text>
</comment>
<dbReference type="Proteomes" id="UP000287651">
    <property type="component" value="Unassembled WGS sequence"/>
</dbReference>
<gene>
    <name evidence="2" type="ORF">B296_00020576</name>
</gene>
<name>A0A426Y136_ENSVE</name>
<dbReference type="AlphaFoldDB" id="A0A426Y136"/>
<dbReference type="EMBL" id="AMZH03015813">
    <property type="protein sequence ID" value="RRT45473.1"/>
    <property type="molecule type" value="Genomic_DNA"/>
</dbReference>
<evidence type="ECO:0000313" key="2">
    <source>
        <dbReference type="EMBL" id="RRT45473.1"/>
    </source>
</evidence>
<proteinExistence type="predicted"/>
<organism evidence="2 3">
    <name type="scientific">Ensete ventricosum</name>
    <name type="common">Abyssinian banana</name>
    <name type="synonym">Musa ensete</name>
    <dbReference type="NCBI Taxonomy" id="4639"/>
    <lineage>
        <taxon>Eukaryota</taxon>
        <taxon>Viridiplantae</taxon>
        <taxon>Streptophyta</taxon>
        <taxon>Embryophyta</taxon>
        <taxon>Tracheophyta</taxon>
        <taxon>Spermatophyta</taxon>
        <taxon>Magnoliopsida</taxon>
        <taxon>Liliopsida</taxon>
        <taxon>Zingiberales</taxon>
        <taxon>Musaceae</taxon>
        <taxon>Ensete</taxon>
    </lineage>
</organism>
<accession>A0A426Y136</accession>